<evidence type="ECO:0000256" key="2">
    <source>
        <dbReference type="ARBA" id="ARBA00006595"/>
    </source>
</evidence>
<dbReference type="Pfam" id="PF07690">
    <property type="entry name" value="MFS_1"/>
    <property type="match status" value="1"/>
</dbReference>
<reference evidence="9" key="1">
    <citation type="journal article" date="2023" name="Nat. Microbiol.">
        <title>Babesia duncani multi-omics identifies virulence factors and drug targets.</title>
        <authorList>
            <person name="Singh P."/>
            <person name="Lonardi S."/>
            <person name="Liang Q."/>
            <person name="Vydyam P."/>
            <person name="Khabirova E."/>
            <person name="Fang T."/>
            <person name="Gihaz S."/>
            <person name="Thekkiniath J."/>
            <person name="Munshi M."/>
            <person name="Abel S."/>
            <person name="Ciampossin L."/>
            <person name="Batugedara G."/>
            <person name="Gupta M."/>
            <person name="Lu X.M."/>
            <person name="Lenz T."/>
            <person name="Chakravarty S."/>
            <person name="Cornillot E."/>
            <person name="Hu Y."/>
            <person name="Ma W."/>
            <person name="Gonzalez L.M."/>
            <person name="Sanchez S."/>
            <person name="Estrada K."/>
            <person name="Sanchez-Flores A."/>
            <person name="Montero E."/>
            <person name="Harb O.S."/>
            <person name="Le Roch K.G."/>
            <person name="Mamoun C.B."/>
        </authorList>
    </citation>
    <scope>NUCLEOTIDE SEQUENCE</scope>
    <source>
        <strain evidence="9">WA1</strain>
    </source>
</reference>
<dbReference type="GO" id="GO:0006865">
    <property type="term" value="P:amino acid transport"/>
    <property type="evidence" value="ECO:0007669"/>
    <property type="project" value="UniProtKB-KW"/>
</dbReference>
<dbReference type="PANTHER" id="PTHR20772:SF2">
    <property type="entry name" value="PROTEIN FMP42"/>
    <property type="match status" value="1"/>
</dbReference>
<feature type="transmembrane region" description="Helical" evidence="8">
    <location>
        <begin position="187"/>
        <end position="210"/>
    </location>
</feature>
<dbReference type="AlphaFoldDB" id="A0AAD9UNW6"/>
<dbReference type="RefSeq" id="XP_067802962.1">
    <property type="nucleotide sequence ID" value="XM_067947740.1"/>
</dbReference>
<protein>
    <submittedName>
        <fullName evidence="9">Bifunctional Major facilitator superfamily/MFS transporter superfamily</fullName>
    </submittedName>
</protein>
<feature type="transmembrane region" description="Helical" evidence="8">
    <location>
        <begin position="374"/>
        <end position="393"/>
    </location>
</feature>
<evidence type="ECO:0000256" key="4">
    <source>
        <dbReference type="ARBA" id="ARBA00022692"/>
    </source>
</evidence>
<dbReference type="GO" id="GO:0022857">
    <property type="term" value="F:transmembrane transporter activity"/>
    <property type="evidence" value="ECO:0007669"/>
    <property type="project" value="InterPro"/>
</dbReference>
<comment type="caution">
    <text evidence="9">The sequence shown here is derived from an EMBL/GenBank/DDBJ whole genome shotgun (WGS) entry which is preliminary data.</text>
</comment>
<name>A0AAD9UNW6_9APIC</name>
<dbReference type="Proteomes" id="UP001214638">
    <property type="component" value="Unassembled WGS sequence"/>
</dbReference>
<dbReference type="InterPro" id="IPR036259">
    <property type="entry name" value="MFS_trans_sf"/>
</dbReference>
<dbReference type="GO" id="GO:0016020">
    <property type="term" value="C:membrane"/>
    <property type="evidence" value="ECO:0007669"/>
    <property type="project" value="UniProtKB-SubCell"/>
</dbReference>
<dbReference type="InterPro" id="IPR052599">
    <property type="entry name" value="SLC43A_AATransporter"/>
</dbReference>
<evidence type="ECO:0000256" key="6">
    <source>
        <dbReference type="ARBA" id="ARBA00022989"/>
    </source>
</evidence>
<keyword evidence="7 8" id="KW-0472">Membrane</keyword>
<evidence type="ECO:0000256" key="5">
    <source>
        <dbReference type="ARBA" id="ARBA00022970"/>
    </source>
</evidence>
<keyword evidence="10" id="KW-1185">Reference proteome</keyword>
<feature type="transmembrane region" description="Helical" evidence="8">
    <location>
        <begin position="321"/>
        <end position="339"/>
    </location>
</feature>
<evidence type="ECO:0000256" key="3">
    <source>
        <dbReference type="ARBA" id="ARBA00022448"/>
    </source>
</evidence>
<evidence type="ECO:0000313" key="9">
    <source>
        <dbReference type="EMBL" id="KAK2196120.1"/>
    </source>
</evidence>
<evidence type="ECO:0000256" key="1">
    <source>
        <dbReference type="ARBA" id="ARBA00004141"/>
    </source>
</evidence>
<dbReference type="KEGG" id="bdw:94337017"/>
<feature type="transmembrane region" description="Helical" evidence="8">
    <location>
        <begin position="413"/>
        <end position="433"/>
    </location>
</feature>
<feature type="transmembrane region" description="Helical" evidence="8">
    <location>
        <begin position="66"/>
        <end position="89"/>
    </location>
</feature>
<evidence type="ECO:0000256" key="8">
    <source>
        <dbReference type="SAM" id="Phobius"/>
    </source>
</evidence>
<comment type="similarity">
    <text evidence="2">Belongs to the SLC43A transporter (TC 2.A.1.44) family.</text>
</comment>
<dbReference type="GeneID" id="94337017"/>
<dbReference type="PANTHER" id="PTHR20772">
    <property type="entry name" value="PROTEIN FMP42"/>
    <property type="match status" value="1"/>
</dbReference>
<comment type="subcellular location">
    <subcellularLocation>
        <location evidence="1">Membrane</location>
        <topology evidence="1">Multi-pass membrane protein</topology>
    </subcellularLocation>
</comment>
<keyword evidence="6 8" id="KW-1133">Transmembrane helix</keyword>
<feature type="transmembrane region" description="Helical" evidence="8">
    <location>
        <begin position="345"/>
        <end position="367"/>
    </location>
</feature>
<gene>
    <name evidence="9" type="ORF">BdWA1_002720</name>
</gene>
<dbReference type="SUPFAM" id="SSF103473">
    <property type="entry name" value="MFS general substrate transporter"/>
    <property type="match status" value="1"/>
</dbReference>
<sequence length="445" mass="49540">MNRYLALGFFGFLSFSTGAIYWGWASVQEILYKAGAFEHVCEGVAETSMVDMNGRTVIDCVERKTVINSIFTVCYAIHFMFSFFGGLILDKFGPFRCFVMGHTMCAIAWSLILFFPTSTVCIWVGFVLIGLFIESCYQPMIVTLCDLFPNENSTVISIMGSLRSLSYFTPYIMSAAYKESFIPFDKLYIIGIVYLLIGNGFGVAGSYFFVPMKSLSASSTEPRSTSEEKIPLGTRIKTMFNNAVTLLAAAFKHKQMLEFLVLLVCGSLFLSAVEFITKASRDFLKTSDGSTAIELFKYTNVFTFLPAPFLGYVMDRVGPALIMNLLHSCGVLYFIFAAIDTYATKVMACFAYMIAGSLCMSSIYCYINERFSKQYFGTLVSCVFFCGGAFSLLNIPLYKTFGGGSVNELRTLIFIMIGYVLGSTSCTFILTYISKIYNPTPKRNG</sequence>
<evidence type="ECO:0000313" key="10">
    <source>
        <dbReference type="Proteomes" id="UP001214638"/>
    </source>
</evidence>
<keyword evidence="3" id="KW-0813">Transport</keyword>
<keyword evidence="4 8" id="KW-0812">Transmembrane</keyword>
<evidence type="ECO:0000256" key="7">
    <source>
        <dbReference type="ARBA" id="ARBA00023136"/>
    </source>
</evidence>
<organism evidence="9 10">
    <name type="scientific">Babesia duncani</name>
    <dbReference type="NCBI Taxonomy" id="323732"/>
    <lineage>
        <taxon>Eukaryota</taxon>
        <taxon>Sar</taxon>
        <taxon>Alveolata</taxon>
        <taxon>Apicomplexa</taxon>
        <taxon>Aconoidasida</taxon>
        <taxon>Piroplasmida</taxon>
        <taxon>Babesiidae</taxon>
        <taxon>Babesia</taxon>
    </lineage>
</organism>
<dbReference type="EMBL" id="JALLKP010000003">
    <property type="protein sequence ID" value="KAK2196120.1"/>
    <property type="molecule type" value="Genomic_DNA"/>
</dbReference>
<proteinExistence type="inferred from homology"/>
<feature type="transmembrane region" description="Helical" evidence="8">
    <location>
        <begin position="109"/>
        <end position="133"/>
    </location>
</feature>
<keyword evidence="5" id="KW-0029">Amino-acid transport</keyword>
<dbReference type="Gene3D" id="1.20.1250.20">
    <property type="entry name" value="MFS general substrate transporter like domains"/>
    <property type="match status" value="1"/>
</dbReference>
<accession>A0AAD9UNW6</accession>
<feature type="transmembrane region" description="Helical" evidence="8">
    <location>
        <begin position="296"/>
        <end position="314"/>
    </location>
</feature>
<feature type="transmembrane region" description="Helical" evidence="8">
    <location>
        <begin position="257"/>
        <end position="276"/>
    </location>
</feature>
<dbReference type="InterPro" id="IPR011701">
    <property type="entry name" value="MFS"/>
</dbReference>